<dbReference type="Proteomes" id="UP000220158">
    <property type="component" value="Chromosome 13"/>
</dbReference>
<reference evidence="1 2" key="1">
    <citation type="submission" date="2015-04" db="EMBL/GenBank/DDBJ databases">
        <authorList>
            <consortium name="Pathogen Informatics"/>
        </authorList>
    </citation>
    <scope>NUCLEOTIDE SEQUENCE [LARGE SCALE GENOMIC DNA]</scope>
    <source>
        <strain evidence="1 2">SGS1</strain>
    </source>
</reference>
<dbReference type="OMA" id="CNWLNEP"/>
<accession>A0A1J1HI26</accession>
<dbReference type="OrthoDB" id="377512at2759"/>
<organism evidence="1 2">
    <name type="scientific">Plasmodium relictum</name>
    <dbReference type="NCBI Taxonomy" id="85471"/>
    <lineage>
        <taxon>Eukaryota</taxon>
        <taxon>Sar</taxon>
        <taxon>Alveolata</taxon>
        <taxon>Apicomplexa</taxon>
        <taxon>Aconoidasida</taxon>
        <taxon>Haemosporida</taxon>
        <taxon>Plasmodiidae</taxon>
        <taxon>Plasmodium</taxon>
        <taxon>Plasmodium (Haemamoeba)</taxon>
    </lineage>
</organism>
<dbReference type="EMBL" id="LN835308">
    <property type="protein sequence ID" value="CRH04098.1"/>
    <property type="molecule type" value="Genomic_DNA"/>
</dbReference>
<dbReference type="GeneID" id="39738406"/>
<proteinExistence type="predicted"/>
<dbReference type="RefSeq" id="XP_028536104.1">
    <property type="nucleotide sequence ID" value="XM_028679016.1"/>
</dbReference>
<evidence type="ECO:0000313" key="1">
    <source>
        <dbReference type="EMBL" id="CRH04098.1"/>
    </source>
</evidence>
<protein>
    <submittedName>
        <fullName evidence="1">Nuclear formin-like protein, putative</fullName>
    </submittedName>
</protein>
<evidence type="ECO:0000313" key="2">
    <source>
        <dbReference type="Proteomes" id="UP000220158"/>
    </source>
</evidence>
<dbReference type="KEGG" id="prel:PRELSG_1347200"/>
<dbReference type="SUPFAM" id="SSF101447">
    <property type="entry name" value="Formin homology 2 domain (FH2 domain)"/>
    <property type="match status" value="1"/>
</dbReference>
<keyword evidence="2" id="KW-1185">Reference proteome</keyword>
<name>A0A1J1HI26_PLARL</name>
<sequence length="1506" mass="177141">MAIDTFLENENKRFKKINEKLLYLLNKYRYAYLKSLELINFYEEIIRNNYDDKEDKDLLNNYKKKRQCEHIFEEEIFLRKRFKNNLFHNKISIDIIPYKNTTNYAKEKDIINKNEIDILDRGKDTSCVTSFLNDDINEKNKSDYINLGALDFSAYKEDSEGYIKYYEKEKSKIINDKINKESINNASKSVYNFELKRKPLFNQSIYLKHNNIKHSQITTLSSSNKSIYIDKYSKVNNNKKINVLNKSVYQNTLNKKSLKSDLNRSIFVSNNKHLPNLNKSIYIDSKNIYNKHTNIVEKPFSTNKNTLINKNKNSENVVNKKVNINKSNNLQNSIYIRKLNTSYISNNSIYVNKNTLNKSFYRSNTHMNNKKKECKENLTDNRDCTMNVKCKFGENKIKNEIKNISTEEKTNIEIKKEGCNEFPMKNSSGIDSYVPLTLKNIDDLIENDSKNKNSKIGINPCNVIELKNNENLSDVLSLNEEGKNTINCYLKEKNKFNEPKNNLSDICSHIRKKKITVDNLCDELQNEDNVNEERICEKLNHNSSTYNLNNKENYLSYEDKVQTNKLDHINIKSESLEYIDKENKSLIKCSVLTYGDENNYSVNNKNDSKETFEDTKKADIKNKSQICFKKEESIKEGNHILNMEKEKESYKVSNNFDVLLNINNCNSVISTEKNASKNNYIMNNDNLILKNKIDANFNKEKEDNKDDIISINENEINTKADISINDNIDDTKKCNNKIPVNFKNIILNINDEIKNRLHNSKEDDNLLAKKINSKQPILKKFPFPSSLRKNLLFTIDKEEVKNLNNNRVNLHIEMNINLEYITLDSIDLDKAINEGIYNYKKIEESYIESGHYIKDIIIYNDIMKKEEKTLSFCDVNDGERACEKNKIILFKSSNQIKSEITKNIGISIFHCINTSIHPSKSLVNDEKLGIWFTRKKKEKNDSKNFKESDPSQSLLFKKNKRRISMMGSFCQPLTIMLSSLKRQSEYNSLKKIITSLILCTCDSSSLEKILHTLPDENSKNYMFWKEALNKLYVHVGERKNEIINKFLEIKEEDSDENNEDDTCELNEKNKYENFNIKTYDFMKGINNYDNCLNTSYSSTNTTSTYDNSNKKSVSDDSNIYEDEEFCLFMCTINNVHKRLRYLLLVDNFDYIYEDLLTHIINKLNSIEIIVNKHLLLKQLFCNILYLCNWLNEPKIYKWFQWNTVVKKLEKLYGYSDNGKISRDRCIMFLLAEHTGEIFTEKELNNLKKISKFHIKDLYDKSVDFINSYLELKNQMNTEEFKKSCCISLDGENIFSEDKFLEKTKVFVEKNYKKMLFIIWNIVLLIKQYLILIIWLGDVKPFYPLFSYIDENKKIKYSHDLFIDIALFFESYNKYISVIKKKKETNINKNNALTKNNGDCFLPSDFLSTNAEKPILNVENNLNNNFYNYTDNNNIINNNNSKKNFDEEEMKNAFKLINTEPKKRKSLTNTVDYACEIKRKSLEKKEKKFIKEASLESICEVEFELSD</sequence>
<dbReference type="VEuPathDB" id="PlasmoDB:PRELSG_1347200"/>
<gene>
    <name evidence="1" type="primary">MISFIT</name>
    <name evidence="1" type="ORF">PRELSG_1347200</name>
</gene>